<proteinExistence type="inferred from homology"/>
<dbReference type="AlphaFoldDB" id="A0A7U9TJ22"/>
<keyword evidence="3" id="KW-1185">Reference proteome</keyword>
<evidence type="ECO:0000256" key="1">
    <source>
        <dbReference type="ARBA" id="ARBA00010574"/>
    </source>
</evidence>
<dbReference type="GO" id="GO:0090071">
    <property type="term" value="P:negative regulation of ribosome biogenesis"/>
    <property type="evidence" value="ECO:0007669"/>
    <property type="project" value="TreeGrafter"/>
</dbReference>
<comment type="similarity">
    <text evidence="1">Belongs to the Iojap/RsfS family.</text>
</comment>
<organism evidence="2 3">
    <name type="scientific">Mariniplasma anaerobium</name>
    <dbReference type="NCBI Taxonomy" id="2735436"/>
    <lineage>
        <taxon>Bacteria</taxon>
        <taxon>Bacillati</taxon>
        <taxon>Mycoplasmatota</taxon>
        <taxon>Mollicutes</taxon>
        <taxon>Acholeplasmatales</taxon>
        <taxon>Acholeplasmataceae</taxon>
        <taxon>Mariniplasma</taxon>
    </lineage>
</organism>
<protein>
    <submittedName>
        <fullName evidence="2">Ribosomal silencing factor RsfS</fullName>
    </submittedName>
</protein>
<dbReference type="Proteomes" id="UP000620133">
    <property type="component" value="Chromosome"/>
</dbReference>
<name>A0A7U9TJ22_9MOLU</name>
<dbReference type="SUPFAM" id="SSF81301">
    <property type="entry name" value="Nucleotidyltransferase"/>
    <property type="match status" value="1"/>
</dbReference>
<dbReference type="PANTHER" id="PTHR21043:SF0">
    <property type="entry name" value="MITOCHONDRIAL ASSEMBLY OF RIBOSOMAL LARGE SUBUNIT PROTEIN 1"/>
    <property type="match status" value="1"/>
</dbReference>
<dbReference type="GO" id="GO:0043023">
    <property type="term" value="F:ribosomal large subunit binding"/>
    <property type="evidence" value="ECO:0007669"/>
    <property type="project" value="TreeGrafter"/>
</dbReference>
<dbReference type="PANTHER" id="PTHR21043">
    <property type="entry name" value="IOJAP SUPERFAMILY ORTHOLOG"/>
    <property type="match status" value="1"/>
</dbReference>
<dbReference type="Pfam" id="PF02410">
    <property type="entry name" value="RsfS"/>
    <property type="match status" value="1"/>
</dbReference>
<dbReference type="KEGG" id="manr:MPAN_005300"/>
<sequence length="104" mass="12222">MKKLNKIVEALENLKVKDLAVYDFEKTSPFYDYFVICTTNERQGSAAINHLKKALEAEEIRHIEGKGGSWVLIDCHEVIVHLFTEEDRQYYAFDKRLMDVKRVK</sequence>
<gene>
    <name evidence="2" type="primary">rsfS</name>
    <name evidence="2" type="ORF">MPAN_005300</name>
</gene>
<dbReference type="EMBL" id="AP024412">
    <property type="protein sequence ID" value="BCR35637.1"/>
    <property type="molecule type" value="Genomic_DNA"/>
</dbReference>
<dbReference type="RefSeq" id="WP_176238482.1">
    <property type="nucleotide sequence ID" value="NZ_AP024412.1"/>
</dbReference>
<dbReference type="Gene3D" id="3.30.460.10">
    <property type="entry name" value="Beta Polymerase, domain 2"/>
    <property type="match status" value="1"/>
</dbReference>
<evidence type="ECO:0000313" key="3">
    <source>
        <dbReference type="Proteomes" id="UP000620133"/>
    </source>
</evidence>
<dbReference type="GO" id="GO:0017148">
    <property type="term" value="P:negative regulation of translation"/>
    <property type="evidence" value="ECO:0007669"/>
    <property type="project" value="TreeGrafter"/>
</dbReference>
<dbReference type="NCBIfam" id="TIGR00090">
    <property type="entry name" value="rsfS_iojap_ybeB"/>
    <property type="match status" value="1"/>
</dbReference>
<dbReference type="InterPro" id="IPR043519">
    <property type="entry name" value="NT_sf"/>
</dbReference>
<reference evidence="2" key="1">
    <citation type="submission" date="2021-01" db="EMBL/GenBank/DDBJ databases">
        <title>Draft genome sequence of Acholeplasmataceae bacterium strain Mahy22.</title>
        <authorList>
            <person name="Watanabe M."/>
            <person name="Kojima H."/>
            <person name="Fukui M."/>
        </authorList>
    </citation>
    <scope>NUCLEOTIDE SEQUENCE</scope>
    <source>
        <strain evidence="2">Mahy22</strain>
    </source>
</reference>
<dbReference type="InterPro" id="IPR004394">
    <property type="entry name" value="Iojap/RsfS/C7orf30"/>
</dbReference>
<evidence type="ECO:0000313" key="2">
    <source>
        <dbReference type="EMBL" id="BCR35637.1"/>
    </source>
</evidence>
<accession>A0A7U9TJ22</accession>